<sequence>MAKGKNRLEHSFDLEDRLITFAGRVVEVVSALPKT</sequence>
<proteinExistence type="predicted"/>
<feature type="non-terminal residue" evidence="1">
    <location>
        <position position="35"/>
    </location>
</feature>
<protein>
    <submittedName>
        <fullName evidence="1">Uncharacterized protein</fullName>
    </submittedName>
</protein>
<gene>
    <name evidence="1" type="ORF">S03H2_16028</name>
</gene>
<reference evidence="1" key="1">
    <citation type="journal article" date="2014" name="Front. Microbiol.">
        <title>High frequency of phylogenetically diverse reductive dehalogenase-homologous genes in deep subseafloor sedimentary metagenomes.</title>
        <authorList>
            <person name="Kawai M."/>
            <person name="Futagami T."/>
            <person name="Toyoda A."/>
            <person name="Takaki Y."/>
            <person name="Nishi S."/>
            <person name="Hori S."/>
            <person name="Arai W."/>
            <person name="Tsubouchi T."/>
            <person name="Morono Y."/>
            <person name="Uchiyama I."/>
            <person name="Ito T."/>
            <person name="Fujiyama A."/>
            <person name="Inagaki F."/>
            <person name="Takami H."/>
        </authorList>
    </citation>
    <scope>NUCLEOTIDE SEQUENCE</scope>
    <source>
        <strain evidence="1">Expedition CK06-06</strain>
    </source>
</reference>
<dbReference type="EMBL" id="BARU01008167">
    <property type="protein sequence ID" value="GAH37684.1"/>
    <property type="molecule type" value="Genomic_DNA"/>
</dbReference>
<name>X1G7Z9_9ZZZZ</name>
<organism evidence="1">
    <name type="scientific">marine sediment metagenome</name>
    <dbReference type="NCBI Taxonomy" id="412755"/>
    <lineage>
        <taxon>unclassified sequences</taxon>
        <taxon>metagenomes</taxon>
        <taxon>ecological metagenomes</taxon>
    </lineage>
</organism>
<dbReference type="AlphaFoldDB" id="X1G7Z9"/>
<comment type="caution">
    <text evidence="1">The sequence shown here is derived from an EMBL/GenBank/DDBJ whole genome shotgun (WGS) entry which is preliminary data.</text>
</comment>
<evidence type="ECO:0000313" key="1">
    <source>
        <dbReference type="EMBL" id="GAH37684.1"/>
    </source>
</evidence>
<accession>X1G7Z9</accession>